<proteinExistence type="predicted"/>
<name>A0A336LNA1_CULSO</name>
<sequence length="230" mass="26589">MPEALIKGMMDGSANDTDMETIILPAEEKWGFRLTGGSEFTMPVTVFQKYFKINGIPTEGMSLNEAQRALEYAGDDLRLTLSSFDDDDNESAPKETREVILAGKVKLPTPPPKEQVIEIEKPVFKRVDRPPEKLKQCWHPVMWHTPPLPNQVEDYGDDKPHGRIVRNVRRFLTNCKDPEERQRMIERMFLCLPTASKHKEDDPEEEEEERRKLAELRRLSLAMRGELVEE</sequence>
<dbReference type="InterPro" id="IPR036034">
    <property type="entry name" value="PDZ_sf"/>
</dbReference>
<dbReference type="EMBL" id="UFQT01000031">
    <property type="protein sequence ID" value="SSX18251.1"/>
    <property type="molecule type" value="Genomic_DNA"/>
</dbReference>
<dbReference type="VEuPathDB" id="VectorBase:CSON008447"/>
<evidence type="ECO:0000313" key="1">
    <source>
        <dbReference type="EMBL" id="SSX18251.1"/>
    </source>
</evidence>
<dbReference type="SUPFAM" id="SSF50156">
    <property type="entry name" value="PDZ domain-like"/>
    <property type="match status" value="1"/>
</dbReference>
<protein>
    <submittedName>
        <fullName evidence="1">CSON008447 protein</fullName>
    </submittedName>
</protein>
<dbReference type="AlphaFoldDB" id="A0A336LNA1"/>
<reference evidence="1" key="1">
    <citation type="submission" date="2018-07" db="EMBL/GenBank/DDBJ databases">
        <authorList>
            <person name="Quirk P.G."/>
            <person name="Krulwich T.A."/>
        </authorList>
    </citation>
    <scope>NUCLEOTIDE SEQUENCE</scope>
</reference>
<accession>A0A336LNA1</accession>
<organism evidence="1">
    <name type="scientific">Culicoides sonorensis</name>
    <name type="common">Biting midge</name>
    <dbReference type="NCBI Taxonomy" id="179676"/>
    <lineage>
        <taxon>Eukaryota</taxon>
        <taxon>Metazoa</taxon>
        <taxon>Ecdysozoa</taxon>
        <taxon>Arthropoda</taxon>
        <taxon>Hexapoda</taxon>
        <taxon>Insecta</taxon>
        <taxon>Pterygota</taxon>
        <taxon>Neoptera</taxon>
        <taxon>Endopterygota</taxon>
        <taxon>Diptera</taxon>
        <taxon>Nematocera</taxon>
        <taxon>Chironomoidea</taxon>
        <taxon>Ceratopogonidae</taxon>
        <taxon>Ceratopogoninae</taxon>
        <taxon>Culicoides</taxon>
        <taxon>Monoculicoides</taxon>
    </lineage>
</organism>
<gene>
    <name evidence="1" type="primary">CSON008447</name>
</gene>